<dbReference type="EMBL" id="BMOQ01000008">
    <property type="protein sequence ID" value="GGN24540.1"/>
    <property type="molecule type" value="Genomic_DNA"/>
</dbReference>
<organism evidence="2 3">
    <name type="scientific">Halarchaeum nitratireducens</name>
    <dbReference type="NCBI Taxonomy" id="489913"/>
    <lineage>
        <taxon>Archaea</taxon>
        <taxon>Methanobacteriati</taxon>
        <taxon>Methanobacteriota</taxon>
        <taxon>Stenosarchaea group</taxon>
        <taxon>Halobacteria</taxon>
        <taxon>Halobacteriales</taxon>
        <taxon>Halobacteriaceae</taxon>
    </lineage>
</organism>
<keyword evidence="3" id="KW-1185">Reference proteome</keyword>
<protein>
    <submittedName>
        <fullName evidence="2">Uncharacterized protein</fullName>
    </submittedName>
</protein>
<dbReference type="AlphaFoldDB" id="A0A830GEW9"/>
<sequence length="115" mass="12448">MSIAVVSKDPISAVAAIGEEVDKDASTGPVGGAPPSGESSDPADWIWPLAAELGLNWPSRRVKQTALQNIDRDEFSHLKLQPYNCKSLPVDYIDPAAAQILPIVEMLGTLERYIY</sequence>
<name>A0A830GEW9_9EURY</name>
<feature type="region of interest" description="Disordered" evidence="1">
    <location>
        <begin position="19"/>
        <end position="43"/>
    </location>
</feature>
<reference evidence="2 3" key="1">
    <citation type="journal article" date="2019" name="Int. J. Syst. Evol. Microbiol.">
        <title>The Global Catalogue of Microorganisms (GCM) 10K type strain sequencing project: providing services to taxonomists for standard genome sequencing and annotation.</title>
        <authorList>
            <consortium name="The Broad Institute Genomics Platform"/>
            <consortium name="The Broad Institute Genome Sequencing Center for Infectious Disease"/>
            <person name="Wu L."/>
            <person name="Ma J."/>
        </authorList>
    </citation>
    <scope>NUCLEOTIDE SEQUENCE [LARGE SCALE GENOMIC DNA]</scope>
    <source>
        <strain evidence="2 3">JCM 16331</strain>
    </source>
</reference>
<evidence type="ECO:0000313" key="2">
    <source>
        <dbReference type="EMBL" id="GGN24540.1"/>
    </source>
</evidence>
<accession>A0A830GEW9</accession>
<dbReference type="RefSeq" id="WP_188879766.1">
    <property type="nucleotide sequence ID" value="NZ_BMOQ01000008.1"/>
</dbReference>
<evidence type="ECO:0000256" key="1">
    <source>
        <dbReference type="SAM" id="MobiDB-lite"/>
    </source>
</evidence>
<gene>
    <name evidence="2" type="ORF">GCM10009021_27910</name>
</gene>
<dbReference type="Proteomes" id="UP000608850">
    <property type="component" value="Unassembled WGS sequence"/>
</dbReference>
<proteinExistence type="predicted"/>
<comment type="caution">
    <text evidence="2">The sequence shown here is derived from an EMBL/GenBank/DDBJ whole genome shotgun (WGS) entry which is preliminary data.</text>
</comment>
<evidence type="ECO:0000313" key="3">
    <source>
        <dbReference type="Proteomes" id="UP000608850"/>
    </source>
</evidence>